<dbReference type="GO" id="GO:0009117">
    <property type="term" value="P:nucleotide metabolic process"/>
    <property type="evidence" value="ECO:0007669"/>
    <property type="project" value="InterPro"/>
</dbReference>
<sequence>MGRFIVLVLDGFGVGYMDDVLEVRKRDFGANTAVHILEEVKESKWPTLEKLGLMNILDYETKNMKKVSSCVIGKSKLQHHGGDTFLGHQEIMGTKTEKPLIKPFSYYIDEVENKLIENGYTVERKGENVKYLWVNDKVAIGDNLETDLGQVYNVTTSFKEISFEEEIEIAKIVRDIVKVERVIVFGGTRATKESIFAAAREKEGKYMGIDAPLSLVYEEGYMVRHMGYGVDPKTQIPHLLAKNGIDVTLIGKVADIVYNEKGKSFINLVDTKTILELTLEEIKKSDKGYFCINVQETDLSGHAQNAKRYSDILTISDEYIQKIINVLNDDDILVVTADHGNDPTIGHSQHTRENTPLMIYSKKHKNNTVKQIGHRETMSDTAATALEYFNVENTLEQGVSYLKEIKG</sequence>
<keyword evidence="3" id="KW-0464">Manganese</keyword>
<dbReference type="Proteomes" id="UP000526184">
    <property type="component" value="Unassembled WGS sequence"/>
</dbReference>
<dbReference type="GO" id="GO:0000287">
    <property type="term" value="F:magnesium ion binding"/>
    <property type="evidence" value="ECO:0007669"/>
    <property type="project" value="InterPro"/>
</dbReference>
<name>A0A7Z0PEK9_9FUSO</name>
<dbReference type="PANTHER" id="PTHR21110">
    <property type="entry name" value="PHOSPHOPENTOMUTASE"/>
    <property type="match status" value="1"/>
</dbReference>
<keyword evidence="5" id="KW-0413">Isomerase</keyword>
<dbReference type="EMBL" id="JABMKT010000013">
    <property type="protein sequence ID" value="NYV27838.1"/>
    <property type="molecule type" value="Genomic_DNA"/>
</dbReference>
<dbReference type="PIRSF" id="PIRSF001491">
    <property type="entry name" value="Ppentomutase"/>
    <property type="match status" value="1"/>
</dbReference>
<evidence type="ECO:0000256" key="1">
    <source>
        <dbReference type="ARBA" id="ARBA00010373"/>
    </source>
</evidence>
<dbReference type="InterPro" id="IPR024052">
    <property type="entry name" value="Phosphopentomutase_DeoB_cap_sf"/>
</dbReference>
<dbReference type="GO" id="GO:0043094">
    <property type="term" value="P:metabolic compound salvage"/>
    <property type="evidence" value="ECO:0007669"/>
    <property type="project" value="InterPro"/>
</dbReference>
<keyword evidence="6" id="KW-1185">Reference proteome</keyword>
<evidence type="ECO:0000313" key="6">
    <source>
        <dbReference type="Proteomes" id="UP000526184"/>
    </source>
</evidence>
<dbReference type="GO" id="GO:0008973">
    <property type="term" value="F:phosphopentomutase activity"/>
    <property type="evidence" value="ECO:0007669"/>
    <property type="project" value="UniProtKB-EC"/>
</dbReference>
<dbReference type="Pfam" id="PF01676">
    <property type="entry name" value="Metalloenzyme"/>
    <property type="match status" value="1"/>
</dbReference>
<keyword evidence="2" id="KW-0479">Metal-binding</keyword>
<dbReference type="EC" id="5.4.2.7" evidence="5"/>
<dbReference type="GO" id="GO:0005829">
    <property type="term" value="C:cytosol"/>
    <property type="evidence" value="ECO:0007669"/>
    <property type="project" value="TreeGrafter"/>
</dbReference>
<protein>
    <submittedName>
        <fullName evidence="5">Phosphopentomutase</fullName>
        <ecNumber evidence="5">5.4.2.7</ecNumber>
    </submittedName>
</protein>
<evidence type="ECO:0000256" key="2">
    <source>
        <dbReference type="ARBA" id="ARBA00022723"/>
    </source>
</evidence>
<evidence type="ECO:0000256" key="3">
    <source>
        <dbReference type="ARBA" id="ARBA00023211"/>
    </source>
</evidence>
<evidence type="ECO:0000259" key="4">
    <source>
        <dbReference type="Pfam" id="PF01676"/>
    </source>
</evidence>
<dbReference type="Gene3D" id="3.30.70.1250">
    <property type="entry name" value="Phosphopentomutase"/>
    <property type="match status" value="1"/>
</dbReference>
<dbReference type="AlphaFoldDB" id="A0A7Z0PEK9"/>
<dbReference type="SUPFAM" id="SSF53649">
    <property type="entry name" value="Alkaline phosphatase-like"/>
    <property type="match status" value="1"/>
</dbReference>
<evidence type="ECO:0000313" key="5">
    <source>
        <dbReference type="EMBL" id="NYV27838.1"/>
    </source>
</evidence>
<dbReference type="PANTHER" id="PTHR21110:SF0">
    <property type="entry name" value="PHOSPHOPENTOMUTASE"/>
    <property type="match status" value="1"/>
</dbReference>
<feature type="domain" description="Metalloenzyme" evidence="4">
    <location>
        <begin position="3"/>
        <end position="392"/>
    </location>
</feature>
<dbReference type="InterPro" id="IPR010045">
    <property type="entry name" value="DeoB"/>
</dbReference>
<dbReference type="NCBIfam" id="NF009049">
    <property type="entry name" value="PRK12383.1"/>
    <property type="match status" value="1"/>
</dbReference>
<proteinExistence type="inferred from homology"/>
<dbReference type="CDD" id="cd16009">
    <property type="entry name" value="PPM"/>
    <property type="match status" value="1"/>
</dbReference>
<dbReference type="InterPro" id="IPR006124">
    <property type="entry name" value="Metalloenzyme"/>
</dbReference>
<accession>A0A7Z0PEK9</accession>
<dbReference type="Gene3D" id="3.40.720.10">
    <property type="entry name" value="Alkaline Phosphatase, subunit A"/>
    <property type="match status" value="1"/>
</dbReference>
<dbReference type="InterPro" id="IPR017850">
    <property type="entry name" value="Alkaline_phosphatase_core_sf"/>
</dbReference>
<comment type="caution">
    <text evidence="5">The sequence shown here is derived from an EMBL/GenBank/DDBJ whole genome shotgun (WGS) entry which is preliminary data.</text>
</comment>
<reference evidence="5 6" key="1">
    <citation type="submission" date="2020-05" db="EMBL/GenBank/DDBJ databases">
        <title>Streptobacillus felis strain LHL191014123.</title>
        <authorList>
            <person name="Fawzy A."/>
            <person name="Rau J."/>
            <person name="Risse K."/>
            <person name="Schauerte N."/>
            <person name="Geiger C."/>
            <person name="Blom J."/>
            <person name="Imirzalioglu C."/>
            <person name="Falgenhauer J."/>
            <person name="Bach A."/>
            <person name="Herden C."/>
            <person name="Eisenberg T."/>
        </authorList>
    </citation>
    <scope>NUCLEOTIDE SEQUENCE [LARGE SCALE GENOMIC DNA]</scope>
    <source>
        <strain evidence="5 6">LHL191014123</strain>
    </source>
</reference>
<comment type="similarity">
    <text evidence="1">Belongs to the phosphopentomutase family.</text>
</comment>
<gene>
    <name evidence="5" type="ORF">HP397_03240</name>
</gene>
<dbReference type="RefSeq" id="WP_180135861.1">
    <property type="nucleotide sequence ID" value="NZ_JABMKT010000013.1"/>
</dbReference>
<organism evidence="5 6">
    <name type="scientific">Streptobacillus felis</name>
    <dbReference type="NCBI Taxonomy" id="1384509"/>
    <lineage>
        <taxon>Bacteria</taxon>
        <taxon>Fusobacteriati</taxon>
        <taxon>Fusobacteriota</taxon>
        <taxon>Fusobacteriia</taxon>
        <taxon>Fusobacteriales</taxon>
        <taxon>Leptotrichiaceae</taxon>
        <taxon>Streptobacillus</taxon>
    </lineage>
</organism>